<organism evidence="2 3">
    <name type="scientific">Ascaris lumbricoides</name>
    <name type="common">Giant roundworm</name>
    <dbReference type="NCBI Taxonomy" id="6252"/>
    <lineage>
        <taxon>Eukaryota</taxon>
        <taxon>Metazoa</taxon>
        <taxon>Ecdysozoa</taxon>
        <taxon>Nematoda</taxon>
        <taxon>Chromadorea</taxon>
        <taxon>Rhabditida</taxon>
        <taxon>Spirurina</taxon>
        <taxon>Ascaridomorpha</taxon>
        <taxon>Ascaridoidea</taxon>
        <taxon>Ascarididae</taxon>
        <taxon>Ascaris</taxon>
    </lineage>
</organism>
<protein>
    <submittedName>
        <fullName evidence="3">Ovule protein</fullName>
    </submittedName>
</protein>
<keyword evidence="2" id="KW-1185">Reference proteome</keyword>
<feature type="region of interest" description="Disordered" evidence="1">
    <location>
        <begin position="24"/>
        <end position="45"/>
    </location>
</feature>
<evidence type="ECO:0000313" key="3">
    <source>
        <dbReference type="WBParaSite" id="ALUE_0002156401-mRNA-1"/>
    </source>
</evidence>
<dbReference type="AlphaFoldDB" id="A0A0M3IS36"/>
<proteinExistence type="predicted"/>
<dbReference type="WBParaSite" id="ALUE_0002156401-mRNA-1">
    <property type="protein sequence ID" value="ALUE_0002156401-mRNA-1"/>
    <property type="gene ID" value="ALUE_0002156401"/>
</dbReference>
<evidence type="ECO:0000256" key="1">
    <source>
        <dbReference type="SAM" id="MobiDB-lite"/>
    </source>
</evidence>
<feature type="compositionally biased region" description="Acidic residues" evidence="1">
    <location>
        <begin position="31"/>
        <end position="45"/>
    </location>
</feature>
<name>A0A0M3IS36_ASCLU</name>
<evidence type="ECO:0000313" key="2">
    <source>
        <dbReference type="Proteomes" id="UP000036681"/>
    </source>
</evidence>
<dbReference type="Proteomes" id="UP000036681">
    <property type="component" value="Unplaced"/>
</dbReference>
<sequence length="77" mass="9122">MPSLQDNHNMDKMDNMEMHIYTYVDKIQNDEKDDDDDANDGDDDDEICDDVDKRILFPSFCRPLFLPDSNRFPHILL</sequence>
<accession>A0A0M3IS36</accession>
<reference evidence="3" key="1">
    <citation type="submission" date="2017-02" db="UniProtKB">
        <authorList>
            <consortium name="WormBaseParasite"/>
        </authorList>
    </citation>
    <scope>IDENTIFICATION</scope>
</reference>